<keyword evidence="2 6" id="KW-0812">Transmembrane</keyword>
<evidence type="ECO:0000256" key="4">
    <source>
        <dbReference type="ARBA" id="ARBA00023136"/>
    </source>
</evidence>
<comment type="caution">
    <text evidence="8">The sequence shown here is derived from an EMBL/GenBank/DDBJ whole genome shotgun (WGS) entry which is preliminary data.</text>
</comment>
<accession>A0AAV1S8E9</accession>
<dbReference type="Gene3D" id="2.30.29.30">
    <property type="entry name" value="Pleckstrin-homology domain (PH domain)/Phosphotyrosine-binding domain (PTB)"/>
    <property type="match status" value="1"/>
</dbReference>
<dbReference type="Pfam" id="PF02893">
    <property type="entry name" value="GRAM"/>
    <property type="match status" value="1"/>
</dbReference>
<dbReference type="PANTHER" id="PTHR47666">
    <property type="entry name" value="PROTEIN VASCULAR ASSOCIATED DEATH 1, CHLOROPLASTIC"/>
    <property type="match status" value="1"/>
</dbReference>
<sequence>MAAVASASGGERFETSPAMDLPSSKSAIDAASESSSSSFAAETPDLNDHSNTSPSPNREVDSQSPAAARSEEYRQLFRLPTEEVLVQDFNCAYQESILLQGHMYLFVHYICFYSNIFGFETKKIIPFHEITSVKRAKTAGIFPNAIEIFAGGKKYFFASFLSRDEALKLISDGWLQHSNGFNLIAEQQDSISVSSSLDNGVAVIEKVNSFNQVSEFDSPDRQKTIAPPPDSKVSPSVENDTVSITQIQVADEVEQDVERVRNTESSSSTSGWNVENLDAPQIRESFKEVGETKFPIKVEEFFNLFFSDDTANFVESFHSRCGDKGALYGTQMRNLGMPVQNLEAARKSRNFESTETGSYKLHLVIETSQEISDVPFGDCFRVEGLWDVTRDGDGSNEGCILRIYVDVVFSKKTIFKGKIVQSTVEECREAYAIWINMAHELLKQKNLENQEAEAGSTVCKIQEGEVHSEREVKTGEASESSYKPSGHTRMQHMSGSMAVGQRADDLLQRNFTNDTSIASSLGEYATKLSSFFKSQSQIALVLVIAFAVIILMQVSILVLLNRPQTVHLASPEYYVSSMRAGAGEKSAEAAAWLERRMHHLKDEMFMVEAKLERLHQEHLWLKSQLGISVGAEFFSDLLHCLHSAMKILDNDLEE</sequence>
<feature type="transmembrane region" description="Helical" evidence="6">
    <location>
        <begin position="538"/>
        <end position="560"/>
    </location>
</feature>
<evidence type="ECO:0000256" key="5">
    <source>
        <dbReference type="SAM" id="MobiDB-lite"/>
    </source>
</evidence>
<evidence type="ECO:0000256" key="2">
    <source>
        <dbReference type="ARBA" id="ARBA00022692"/>
    </source>
</evidence>
<dbReference type="InterPro" id="IPR004182">
    <property type="entry name" value="GRAM"/>
</dbReference>
<dbReference type="PANTHER" id="PTHR47666:SF1">
    <property type="entry name" value="PROTEIN VASCULAR ASSOCIATED DEATH 1, CHLOROPLASTIC"/>
    <property type="match status" value="1"/>
</dbReference>
<keyword evidence="9" id="KW-1185">Reference proteome</keyword>
<dbReference type="PROSITE" id="PS51778">
    <property type="entry name" value="VAST"/>
    <property type="match status" value="1"/>
</dbReference>
<dbReference type="GO" id="GO:0043069">
    <property type="term" value="P:negative regulation of programmed cell death"/>
    <property type="evidence" value="ECO:0007669"/>
    <property type="project" value="TreeGrafter"/>
</dbReference>
<comment type="subcellular location">
    <subcellularLocation>
        <location evidence="1">Membrane</location>
        <topology evidence="1">Single-pass membrane protein</topology>
    </subcellularLocation>
</comment>
<dbReference type="SMART" id="SM00568">
    <property type="entry name" value="GRAM"/>
    <property type="match status" value="1"/>
</dbReference>
<feature type="domain" description="VASt" evidence="7">
    <location>
        <begin position="285"/>
        <end position="446"/>
    </location>
</feature>
<feature type="region of interest" description="Disordered" evidence="5">
    <location>
        <begin position="1"/>
        <end position="65"/>
    </location>
</feature>
<evidence type="ECO:0000256" key="1">
    <source>
        <dbReference type="ARBA" id="ARBA00004167"/>
    </source>
</evidence>
<organism evidence="8 9">
    <name type="scientific">Dovyalis caffra</name>
    <dbReference type="NCBI Taxonomy" id="77055"/>
    <lineage>
        <taxon>Eukaryota</taxon>
        <taxon>Viridiplantae</taxon>
        <taxon>Streptophyta</taxon>
        <taxon>Embryophyta</taxon>
        <taxon>Tracheophyta</taxon>
        <taxon>Spermatophyta</taxon>
        <taxon>Magnoliopsida</taxon>
        <taxon>eudicotyledons</taxon>
        <taxon>Gunneridae</taxon>
        <taxon>Pentapetalae</taxon>
        <taxon>rosids</taxon>
        <taxon>fabids</taxon>
        <taxon>Malpighiales</taxon>
        <taxon>Salicaceae</taxon>
        <taxon>Flacourtieae</taxon>
        <taxon>Dovyalis</taxon>
    </lineage>
</organism>
<evidence type="ECO:0000313" key="9">
    <source>
        <dbReference type="Proteomes" id="UP001314170"/>
    </source>
</evidence>
<reference evidence="8 9" key="1">
    <citation type="submission" date="2024-01" db="EMBL/GenBank/DDBJ databases">
        <authorList>
            <person name="Waweru B."/>
        </authorList>
    </citation>
    <scope>NUCLEOTIDE SEQUENCE [LARGE SCALE GENOMIC DNA]</scope>
</reference>
<feature type="region of interest" description="Disordered" evidence="5">
    <location>
        <begin position="215"/>
        <end position="238"/>
    </location>
</feature>
<keyword evidence="3 6" id="KW-1133">Transmembrane helix</keyword>
<keyword evidence="4 6" id="KW-0472">Membrane</keyword>
<evidence type="ECO:0000256" key="6">
    <source>
        <dbReference type="SAM" id="Phobius"/>
    </source>
</evidence>
<name>A0AAV1S8E9_9ROSI</name>
<dbReference type="InterPro" id="IPR031968">
    <property type="entry name" value="VASt"/>
</dbReference>
<dbReference type="InterPro" id="IPR011993">
    <property type="entry name" value="PH-like_dom_sf"/>
</dbReference>
<evidence type="ECO:0000259" key="7">
    <source>
        <dbReference type="PROSITE" id="PS51778"/>
    </source>
</evidence>
<dbReference type="AlphaFoldDB" id="A0AAV1S8E9"/>
<feature type="compositionally biased region" description="Low complexity" evidence="5">
    <location>
        <begin position="23"/>
        <end position="41"/>
    </location>
</feature>
<evidence type="ECO:0000256" key="3">
    <source>
        <dbReference type="ARBA" id="ARBA00022989"/>
    </source>
</evidence>
<dbReference type="Pfam" id="PF16016">
    <property type="entry name" value="VASt"/>
    <property type="match status" value="1"/>
</dbReference>
<evidence type="ECO:0000313" key="8">
    <source>
        <dbReference type="EMBL" id="CAK7347739.1"/>
    </source>
</evidence>
<dbReference type="EMBL" id="CAWUPB010001173">
    <property type="protein sequence ID" value="CAK7347739.1"/>
    <property type="molecule type" value="Genomic_DNA"/>
</dbReference>
<dbReference type="GO" id="GO:0016020">
    <property type="term" value="C:membrane"/>
    <property type="evidence" value="ECO:0007669"/>
    <property type="project" value="UniProtKB-SubCell"/>
</dbReference>
<gene>
    <name evidence="8" type="ORF">DCAF_LOCUS20427</name>
</gene>
<feature type="compositionally biased region" description="Basic and acidic residues" evidence="5">
    <location>
        <begin position="465"/>
        <end position="476"/>
    </location>
</feature>
<protein>
    <recommendedName>
        <fullName evidence="7">VASt domain-containing protein</fullName>
    </recommendedName>
</protein>
<dbReference type="Proteomes" id="UP001314170">
    <property type="component" value="Unassembled WGS sequence"/>
</dbReference>
<dbReference type="CDD" id="cd13220">
    <property type="entry name" value="PH-GRAM_GRAMDC"/>
    <property type="match status" value="1"/>
</dbReference>
<proteinExistence type="predicted"/>
<feature type="region of interest" description="Disordered" evidence="5">
    <location>
        <begin position="465"/>
        <end position="491"/>
    </location>
</feature>